<dbReference type="STRING" id="317619.GCA_000332315_02422"/>
<dbReference type="eggNOG" id="COG1040">
    <property type="taxonomic scope" value="Bacteria"/>
</dbReference>
<evidence type="ECO:0000313" key="2">
    <source>
        <dbReference type="EMBL" id="KKI99402.1"/>
    </source>
</evidence>
<sequence length="218" mass="23952">MASCPLCGRSTPQDFCRDCAWDLGHCPIEHPLETWTGPLPYFAWGYYQTPDTDGLKRAIAALKYDNNPGLARCLGQWVGQTWRQQRPPLPPGQSKPLVVPIPLHPSKLKQRGFNQADLLARSFCQVTGFPYEATGLMRTRSTQAQFGLTPQARQANVQAAFAPSPGLRRRSPPGVLIFDDIYTTGSTVRSAAQCLQDHKIPVLGVVVLARVGTRTPTA</sequence>
<dbReference type="EMBL" id="AJTX02000006">
    <property type="protein sequence ID" value="KKI99402.1"/>
    <property type="molecule type" value="Genomic_DNA"/>
</dbReference>
<accession>A0A0M2PWE2</accession>
<dbReference type="PANTHER" id="PTHR47505">
    <property type="entry name" value="DNA UTILIZATION PROTEIN YHGH"/>
    <property type="match status" value="1"/>
</dbReference>
<evidence type="ECO:0000313" key="3">
    <source>
        <dbReference type="Proteomes" id="UP000034681"/>
    </source>
</evidence>
<comment type="similarity">
    <text evidence="1">Belongs to the ComF/GntX family.</text>
</comment>
<reference evidence="2" key="1">
    <citation type="submission" date="2012-04" db="EMBL/GenBank/DDBJ databases">
        <authorList>
            <person name="Borisov I.G."/>
            <person name="Ivanikova N.V."/>
            <person name="Pinevich A.V."/>
        </authorList>
    </citation>
    <scope>NUCLEOTIDE SEQUENCE</scope>
    <source>
        <strain evidence="2">CALU 1027</strain>
    </source>
</reference>
<proteinExistence type="inferred from homology"/>
<dbReference type="OrthoDB" id="9779910at2"/>
<dbReference type="SUPFAM" id="SSF53271">
    <property type="entry name" value="PRTase-like"/>
    <property type="match status" value="1"/>
</dbReference>
<dbReference type="InterPro" id="IPR051910">
    <property type="entry name" value="ComF/GntX_DNA_util-trans"/>
</dbReference>
<comment type="caution">
    <text evidence="2">The sequence shown here is derived from an EMBL/GenBank/DDBJ whole genome shotgun (WGS) entry which is preliminary data.</text>
</comment>
<dbReference type="Gene3D" id="3.40.50.2020">
    <property type="match status" value="1"/>
</dbReference>
<evidence type="ECO:0008006" key="4">
    <source>
        <dbReference type="Google" id="ProtNLM"/>
    </source>
</evidence>
<gene>
    <name evidence="2" type="ORF">PROH_16215</name>
</gene>
<dbReference type="PANTHER" id="PTHR47505:SF1">
    <property type="entry name" value="DNA UTILIZATION PROTEIN YHGH"/>
    <property type="match status" value="1"/>
</dbReference>
<evidence type="ECO:0000256" key="1">
    <source>
        <dbReference type="ARBA" id="ARBA00008007"/>
    </source>
</evidence>
<dbReference type="InterPro" id="IPR000836">
    <property type="entry name" value="PRTase_dom"/>
</dbReference>
<dbReference type="CDD" id="cd06223">
    <property type="entry name" value="PRTases_typeI"/>
    <property type="match status" value="1"/>
</dbReference>
<dbReference type="Proteomes" id="UP000034681">
    <property type="component" value="Unassembled WGS sequence"/>
</dbReference>
<keyword evidence="3" id="KW-1185">Reference proteome</keyword>
<dbReference type="AlphaFoldDB" id="A0A0M2PWE2"/>
<name>A0A0M2PWE2_PROHO</name>
<organism evidence="2 3">
    <name type="scientific">Prochlorothrix hollandica PCC 9006 = CALU 1027</name>
    <dbReference type="NCBI Taxonomy" id="317619"/>
    <lineage>
        <taxon>Bacteria</taxon>
        <taxon>Bacillati</taxon>
        <taxon>Cyanobacteriota</taxon>
        <taxon>Cyanophyceae</taxon>
        <taxon>Prochlorotrichales</taxon>
        <taxon>Prochlorotrichaceae</taxon>
        <taxon>Prochlorothrix</taxon>
    </lineage>
</organism>
<protein>
    <recommendedName>
        <fullName evidence="4">ComF family protein</fullName>
    </recommendedName>
</protein>
<dbReference type="InterPro" id="IPR029057">
    <property type="entry name" value="PRTase-like"/>
</dbReference>